<dbReference type="SMART" id="SM00110">
    <property type="entry name" value="C1Q"/>
    <property type="match status" value="1"/>
</dbReference>
<proteinExistence type="predicted"/>
<keyword evidence="3 5" id="KW-0732">Signal</keyword>
<feature type="domain" description="C1q" evidence="6">
    <location>
        <begin position="209"/>
        <end position="330"/>
    </location>
</feature>
<dbReference type="InterPro" id="IPR008160">
    <property type="entry name" value="Collagen"/>
</dbReference>
<dbReference type="AlphaFoldDB" id="A0A914BCJ9"/>
<dbReference type="EnsemblMetazoa" id="XM_038217846.1">
    <property type="protein sequence ID" value="XP_038073774.1"/>
    <property type="gene ID" value="LOC119741902"/>
</dbReference>
<organism evidence="7 8">
    <name type="scientific">Patiria miniata</name>
    <name type="common">Bat star</name>
    <name type="synonym">Asterina miniata</name>
    <dbReference type="NCBI Taxonomy" id="46514"/>
    <lineage>
        <taxon>Eukaryota</taxon>
        <taxon>Metazoa</taxon>
        <taxon>Echinodermata</taxon>
        <taxon>Eleutherozoa</taxon>
        <taxon>Asterozoa</taxon>
        <taxon>Asteroidea</taxon>
        <taxon>Valvatacea</taxon>
        <taxon>Valvatida</taxon>
        <taxon>Asterinidae</taxon>
        <taxon>Patiria</taxon>
    </lineage>
</organism>
<evidence type="ECO:0000259" key="6">
    <source>
        <dbReference type="SMART" id="SM00110"/>
    </source>
</evidence>
<protein>
    <recommendedName>
        <fullName evidence="6">C1q domain-containing protein</fullName>
    </recommendedName>
</protein>
<dbReference type="InterPro" id="IPR001073">
    <property type="entry name" value="C1q_dom"/>
</dbReference>
<feature type="chain" id="PRO_5038100123" description="C1q domain-containing protein" evidence="5">
    <location>
        <begin position="26"/>
        <end position="343"/>
    </location>
</feature>
<dbReference type="InterPro" id="IPR008983">
    <property type="entry name" value="Tumour_necrosis_fac-like_dom"/>
</dbReference>
<feature type="region of interest" description="Disordered" evidence="4">
    <location>
        <begin position="44"/>
        <end position="196"/>
    </location>
</feature>
<dbReference type="Pfam" id="PF01391">
    <property type="entry name" value="Collagen"/>
    <property type="match status" value="2"/>
</dbReference>
<sequence>MGMWKAILVGLGVLFLASLNDAGSASLITDKTFCDACCSGPAGIPGTPGAPGSHGEDGKPGKRGPRGDQGDIGYKGEPGLVGEMGPKGNNGSRGAKGFFGKLGPRGLPGNTGLKGDLGEKGERGDLGDTGEKGDQGPTGPKGVQGVQGNKGSKGQRGEPGERGITGTKGRRGDRGLLGLQGPQGPQGVGKQGPKGVPGYRGYKGEPGLPAPELMQCAFMVHAFISSGDLNHGRDEIIPFDDIITNIGRYFDIGRVKFISPIPGTYVFHFTTDFKGKLQLVKNGQTMVVAKRFSSIVIELQKSDQVWLSMVEDSDFSESHFYLSGFLLHIQFEYLANNLYVTAH</sequence>
<reference evidence="7" key="1">
    <citation type="submission" date="2022-11" db="UniProtKB">
        <authorList>
            <consortium name="EnsemblMetazoa"/>
        </authorList>
    </citation>
    <scope>IDENTIFICATION</scope>
</reference>
<dbReference type="OrthoDB" id="5983381at2759"/>
<feature type="compositionally biased region" description="Basic and acidic residues" evidence="4">
    <location>
        <begin position="116"/>
        <end position="134"/>
    </location>
</feature>
<evidence type="ECO:0000256" key="5">
    <source>
        <dbReference type="SAM" id="SignalP"/>
    </source>
</evidence>
<evidence type="ECO:0000256" key="1">
    <source>
        <dbReference type="ARBA" id="ARBA00004613"/>
    </source>
</evidence>
<evidence type="ECO:0000256" key="3">
    <source>
        <dbReference type="ARBA" id="ARBA00022729"/>
    </source>
</evidence>
<keyword evidence="2" id="KW-0964">Secreted</keyword>
<feature type="compositionally biased region" description="Basic and acidic residues" evidence="4">
    <location>
        <begin position="54"/>
        <end position="69"/>
    </location>
</feature>
<dbReference type="GO" id="GO:0005581">
    <property type="term" value="C:collagen trimer"/>
    <property type="evidence" value="ECO:0007669"/>
    <property type="project" value="UniProtKB-KW"/>
</dbReference>
<dbReference type="InterPro" id="IPR050392">
    <property type="entry name" value="Collagen/C1q_domain"/>
</dbReference>
<dbReference type="PANTHER" id="PTHR15427">
    <property type="entry name" value="EMILIN ELASTIN MICROFIBRIL INTERFACE-LOCATED PROTEIN ELASTIN MICROFIBRIL INTERFACER"/>
    <property type="match status" value="1"/>
</dbReference>
<dbReference type="Gene3D" id="2.60.120.40">
    <property type="match status" value="1"/>
</dbReference>
<comment type="subcellular location">
    <subcellularLocation>
        <location evidence="1">Secreted</location>
    </subcellularLocation>
</comment>
<dbReference type="Proteomes" id="UP000887568">
    <property type="component" value="Unplaced"/>
</dbReference>
<dbReference type="OMA" id="IQFEYLA"/>
<evidence type="ECO:0000256" key="2">
    <source>
        <dbReference type="ARBA" id="ARBA00022525"/>
    </source>
</evidence>
<dbReference type="RefSeq" id="XP_038073774.1">
    <property type="nucleotide sequence ID" value="XM_038217846.1"/>
</dbReference>
<evidence type="ECO:0000256" key="4">
    <source>
        <dbReference type="SAM" id="MobiDB-lite"/>
    </source>
</evidence>
<keyword evidence="8" id="KW-1185">Reference proteome</keyword>
<feature type="signal peptide" evidence="5">
    <location>
        <begin position="1"/>
        <end position="25"/>
    </location>
</feature>
<evidence type="ECO:0000313" key="7">
    <source>
        <dbReference type="EnsemblMetazoa" id="XP_038073774.1"/>
    </source>
</evidence>
<dbReference type="Pfam" id="PF00386">
    <property type="entry name" value="C1q"/>
    <property type="match status" value="1"/>
</dbReference>
<dbReference type="GeneID" id="119741902"/>
<dbReference type="SUPFAM" id="SSF49842">
    <property type="entry name" value="TNF-like"/>
    <property type="match status" value="1"/>
</dbReference>
<name>A0A914BCJ9_PATMI</name>
<evidence type="ECO:0000313" key="8">
    <source>
        <dbReference type="Proteomes" id="UP000887568"/>
    </source>
</evidence>
<accession>A0A914BCJ9</accession>
<dbReference type="PANTHER" id="PTHR15427:SF33">
    <property type="entry name" value="COLLAGEN IV NC1 DOMAIN-CONTAINING PROTEIN"/>
    <property type="match status" value="1"/>
</dbReference>